<dbReference type="AlphaFoldDB" id="I7MMN2"/>
<dbReference type="OrthoDB" id="6334211at2759"/>
<dbReference type="CDD" id="cd22973">
    <property type="entry name" value="DD_CATIP"/>
    <property type="match status" value="1"/>
</dbReference>
<organism evidence="8 9">
    <name type="scientific">Tetrahymena thermophila (strain SB210)</name>
    <dbReference type="NCBI Taxonomy" id="312017"/>
    <lineage>
        <taxon>Eukaryota</taxon>
        <taxon>Sar</taxon>
        <taxon>Alveolata</taxon>
        <taxon>Ciliophora</taxon>
        <taxon>Intramacronucleata</taxon>
        <taxon>Oligohymenophorea</taxon>
        <taxon>Hymenostomatida</taxon>
        <taxon>Tetrahymenina</taxon>
        <taxon>Tetrahymenidae</taxon>
        <taxon>Tetrahymena</taxon>
    </lineage>
</organism>
<dbReference type="PANTHER" id="PTHR23117:SF13">
    <property type="entry name" value="GUANYLATE KINASE"/>
    <property type="match status" value="1"/>
</dbReference>
<dbReference type="SUPFAM" id="SSF47391">
    <property type="entry name" value="Dimerization-anchoring domain of cAMP-dependent PK regulatory subunit"/>
    <property type="match status" value="1"/>
</dbReference>
<keyword evidence="5 8" id="KW-0418">Kinase</keyword>
<dbReference type="GeneID" id="7830729"/>
<dbReference type="eggNOG" id="KOG0707">
    <property type="taxonomic scope" value="Eukaryota"/>
</dbReference>
<keyword evidence="9" id="KW-1185">Reference proteome</keyword>
<proteinExistence type="inferred from homology"/>
<dbReference type="NCBIfam" id="TIGR03263">
    <property type="entry name" value="guanyl_kin"/>
    <property type="match status" value="1"/>
</dbReference>
<evidence type="ECO:0000256" key="3">
    <source>
        <dbReference type="ARBA" id="ARBA00022679"/>
    </source>
</evidence>
<gene>
    <name evidence="8" type="ORF">TTHERM_00781030</name>
</gene>
<dbReference type="InterPro" id="IPR017665">
    <property type="entry name" value="Guanylate_kinase"/>
</dbReference>
<evidence type="ECO:0000256" key="6">
    <source>
        <dbReference type="ARBA" id="ARBA00022840"/>
    </source>
</evidence>
<protein>
    <recommendedName>
        <fullName evidence="2">guanylate kinase</fullName>
        <ecNumber evidence="2">2.7.4.8</ecNumber>
    </recommendedName>
</protein>
<dbReference type="SMART" id="SM00072">
    <property type="entry name" value="GuKc"/>
    <property type="match status" value="1"/>
</dbReference>
<dbReference type="EMBL" id="GG662313">
    <property type="protein sequence ID" value="EAS06014.1"/>
    <property type="molecule type" value="Genomic_DNA"/>
</dbReference>
<evidence type="ECO:0000259" key="7">
    <source>
        <dbReference type="PROSITE" id="PS50052"/>
    </source>
</evidence>
<dbReference type="InterPro" id="IPR008144">
    <property type="entry name" value="Guanylate_kin-like_dom"/>
</dbReference>
<keyword evidence="4" id="KW-0547">Nucleotide-binding</keyword>
<comment type="similarity">
    <text evidence="1">Belongs to the guanylate kinase family.</text>
</comment>
<dbReference type="InterPro" id="IPR047501">
    <property type="entry name" value="DD_CATIP"/>
</dbReference>
<evidence type="ECO:0000313" key="9">
    <source>
        <dbReference type="Proteomes" id="UP000009168"/>
    </source>
</evidence>
<dbReference type="Gene3D" id="1.20.890.10">
    <property type="entry name" value="cAMP-dependent protein kinase regulatory subunit, dimerization-anchoring domain"/>
    <property type="match status" value="1"/>
</dbReference>
<evidence type="ECO:0000256" key="5">
    <source>
        <dbReference type="ARBA" id="ARBA00022777"/>
    </source>
</evidence>
<dbReference type="GO" id="GO:0005524">
    <property type="term" value="F:ATP binding"/>
    <property type="evidence" value="ECO:0007669"/>
    <property type="project" value="UniProtKB-KW"/>
</dbReference>
<dbReference type="Gene3D" id="3.40.50.300">
    <property type="entry name" value="P-loop containing nucleotide triphosphate hydrolases"/>
    <property type="match status" value="1"/>
</dbReference>
<feature type="domain" description="Guanylate kinase-like" evidence="7">
    <location>
        <begin position="74"/>
        <end position="256"/>
    </location>
</feature>
<dbReference type="PROSITE" id="PS50052">
    <property type="entry name" value="GUANYLATE_KINASE_2"/>
    <property type="match status" value="1"/>
</dbReference>
<evidence type="ECO:0000256" key="4">
    <source>
        <dbReference type="ARBA" id="ARBA00022741"/>
    </source>
</evidence>
<keyword evidence="6" id="KW-0067">ATP-binding</keyword>
<dbReference type="GO" id="GO:0004385">
    <property type="term" value="F:GMP kinase activity"/>
    <property type="evidence" value="ECO:0007669"/>
    <property type="project" value="UniProtKB-EC"/>
</dbReference>
<dbReference type="InParanoid" id="I7MMN2"/>
<dbReference type="CDD" id="cd00071">
    <property type="entry name" value="GMPK"/>
    <property type="match status" value="1"/>
</dbReference>
<dbReference type="FunCoup" id="I7MMN2">
    <property type="interactions" value="230"/>
</dbReference>
<dbReference type="HOGENOM" id="CLU_001715_0_1_1"/>
<dbReference type="KEGG" id="tet:TTHERM_00781030"/>
<dbReference type="EC" id="2.7.4.8" evidence="2"/>
<evidence type="ECO:0000256" key="1">
    <source>
        <dbReference type="ARBA" id="ARBA00005790"/>
    </source>
</evidence>
<dbReference type="Proteomes" id="UP000009168">
    <property type="component" value="Unassembled WGS sequence"/>
</dbReference>
<keyword evidence="3" id="KW-0808">Transferase</keyword>
<evidence type="ECO:0000313" key="8">
    <source>
        <dbReference type="EMBL" id="EAS06014.1"/>
    </source>
</evidence>
<dbReference type="GO" id="GO:0005829">
    <property type="term" value="C:cytosol"/>
    <property type="evidence" value="ECO:0007669"/>
    <property type="project" value="TreeGrafter"/>
</dbReference>
<dbReference type="Pfam" id="PF00625">
    <property type="entry name" value="Guanylate_kin"/>
    <property type="match status" value="1"/>
</dbReference>
<name>I7MMN2_TETTS</name>
<reference evidence="9" key="1">
    <citation type="journal article" date="2006" name="PLoS Biol.">
        <title>Macronuclear genome sequence of the ciliate Tetrahymena thermophila, a model eukaryote.</title>
        <authorList>
            <person name="Eisen J.A."/>
            <person name="Coyne R.S."/>
            <person name="Wu M."/>
            <person name="Wu D."/>
            <person name="Thiagarajan M."/>
            <person name="Wortman J.R."/>
            <person name="Badger J.H."/>
            <person name="Ren Q."/>
            <person name="Amedeo P."/>
            <person name="Jones K.M."/>
            <person name="Tallon L.J."/>
            <person name="Delcher A.L."/>
            <person name="Salzberg S.L."/>
            <person name="Silva J.C."/>
            <person name="Haas B.J."/>
            <person name="Majoros W.H."/>
            <person name="Farzad M."/>
            <person name="Carlton J.M."/>
            <person name="Smith R.K. Jr."/>
            <person name="Garg J."/>
            <person name="Pearlman R.E."/>
            <person name="Karrer K.M."/>
            <person name="Sun L."/>
            <person name="Manning G."/>
            <person name="Elde N.C."/>
            <person name="Turkewitz A.P."/>
            <person name="Asai D.J."/>
            <person name="Wilkes D.E."/>
            <person name="Wang Y."/>
            <person name="Cai H."/>
            <person name="Collins K."/>
            <person name="Stewart B.A."/>
            <person name="Lee S.R."/>
            <person name="Wilamowska K."/>
            <person name="Weinberg Z."/>
            <person name="Ruzzo W.L."/>
            <person name="Wloga D."/>
            <person name="Gaertig J."/>
            <person name="Frankel J."/>
            <person name="Tsao C.-C."/>
            <person name="Gorovsky M.A."/>
            <person name="Keeling P.J."/>
            <person name="Waller R.F."/>
            <person name="Patron N.J."/>
            <person name="Cherry J.M."/>
            <person name="Stover N.A."/>
            <person name="Krieger C.J."/>
            <person name="del Toro C."/>
            <person name="Ryder H.F."/>
            <person name="Williamson S.C."/>
            <person name="Barbeau R.A."/>
            <person name="Hamilton E.P."/>
            <person name="Orias E."/>
        </authorList>
    </citation>
    <scope>NUCLEOTIDE SEQUENCE [LARGE SCALE GENOMIC DNA]</scope>
    <source>
        <strain evidence="9">SB210</strain>
    </source>
</reference>
<accession>I7MMN2</accession>
<dbReference type="OMA" id="DVQGVQN"/>
<dbReference type="SUPFAM" id="SSF52540">
    <property type="entry name" value="P-loop containing nucleoside triphosphate hydrolases"/>
    <property type="match status" value="1"/>
</dbReference>
<evidence type="ECO:0000256" key="2">
    <source>
        <dbReference type="ARBA" id="ARBA00012961"/>
    </source>
</evidence>
<dbReference type="InterPro" id="IPR008145">
    <property type="entry name" value="GK/Ca_channel_bsu"/>
</dbReference>
<dbReference type="STRING" id="312017.I7MMN2"/>
<dbReference type="SMR" id="I7MMN2"/>
<dbReference type="InterPro" id="IPR027417">
    <property type="entry name" value="P-loop_NTPase"/>
</dbReference>
<sequence>MDNQGFDSELRTYYNDVKTQIKNEHSEYIKKHPELREILNDFLSTVMLEKPQDVYEYAQQYFSYFNIEKDKILLKPIIISGPSGAGKGTLINMIVQQHSDKFQKSISYTSRKPQRGETHGVEYYFVSREEFEKEIAKNSFLEFCVYQGEYYGTHKGKLESIIQSCKIAILEIDVQGAKKVHKEHPEWNYLFLNAPSLEELEKRMKARGSQLTELQIDERLKIAIKEIDESKKLGFYQNLVNDDLEECVEQFIKIQKTKYNDIKW</sequence>
<dbReference type="RefSeq" id="XP_001026259.1">
    <property type="nucleotide sequence ID" value="XM_001026259.1"/>
</dbReference>
<dbReference type="PANTHER" id="PTHR23117">
    <property type="entry name" value="GUANYLATE KINASE-RELATED"/>
    <property type="match status" value="1"/>
</dbReference>